<dbReference type="EMBL" id="MBFU01000318">
    <property type="protein sequence ID" value="PWA00691.1"/>
    <property type="molecule type" value="Genomic_DNA"/>
</dbReference>
<accession>A0A2U1JF27</accession>
<dbReference type="GO" id="GO:0000981">
    <property type="term" value="F:DNA-binding transcription factor activity, RNA polymerase II-specific"/>
    <property type="evidence" value="ECO:0007669"/>
    <property type="project" value="InterPro"/>
</dbReference>
<proteinExistence type="predicted"/>
<dbReference type="EMBL" id="MBFU01000007">
    <property type="protein sequence ID" value="PWA03706.1"/>
    <property type="molecule type" value="Genomic_DNA"/>
</dbReference>
<protein>
    <recommendedName>
        <fullName evidence="7">Xylanolytic transcriptional activator regulatory domain-containing protein</fullName>
    </recommendedName>
</protein>
<dbReference type="Proteomes" id="UP000245591">
    <property type="component" value="Unassembled WGS sequence"/>
</dbReference>
<dbReference type="GO" id="GO:0006351">
    <property type="term" value="P:DNA-templated transcription"/>
    <property type="evidence" value="ECO:0007669"/>
    <property type="project" value="InterPro"/>
</dbReference>
<name>A0A2U1JF27_SMIAN</name>
<evidence type="ECO:0000256" key="4">
    <source>
        <dbReference type="ARBA" id="ARBA00023163"/>
    </source>
</evidence>
<keyword evidence="10" id="KW-1185">Reference proteome</keyword>
<evidence type="ECO:0000256" key="3">
    <source>
        <dbReference type="ARBA" id="ARBA00023015"/>
    </source>
</evidence>
<dbReference type="PANTHER" id="PTHR47338">
    <property type="entry name" value="ZN(II)2CYS6 TRANSCRIPTION FACTOR (EUROFUNG)-RELATED"/>
    <property type="match status" value="1"/>
</dbReference>
<comment type="subcellular location">
    <subcellularLocation>
        <location evidence="1">Nucleus</location>
    </subcellularLocation>
</comment>
<evidence type="ECO:0000256" key="5">
    <source>
        <dbReference type="ARBA" id="ARBA00023242"/>
    </source>
</evidence>
<feature type="domain" description="Xylanolytic transcriptional activator regulatory" evidence="7">
    <location>
        <begin position="96"/>
        <end position="334"/>
    </location>
</feature>
<comment type="caution">
    <text evidence="9">The sequence shown here is derived from an EMBL/GenBank/DDBJ whole genome shotgun (WGS) entry which is preliminary data.</text>
</comment>
<dbReference type="InterPro" id="IPR050815">
    <property type="entry name" value="TF_fung"/>
</dbReference>
<dbReference type="CDD" id="cd12148">
    <property type="entry name" value="fungal_TF_MHR"/>
    <property type="match status" value="1"/>
</dbReference>
<evidence type="ECO:0000313" key="9">
    <source>
        <dbReference type="EMBL" id="PWA03706.1"/>
    </source>
</evidence>
<dbReference type="InterPro" id="IPR007219">
    <property type="entry name" value="XnlR_reg_dom"/>
</dbReference>
<evidence type="ECO:0000256" key="2">
    <source>
        <dbReference type="ARBA" id="ARBA00022723"/>
    </source>
</evidence>
<evidence type="ECO:0000256" key="6">
    <source>
        <dbReference type="SAM" id="MobiDB-lite"/>
    </source>
</evidence>
<sequence length="556" mass="63055">MPRPKKKTSPSETSRKNVLKNIENKVSSIQKVVAKIKTDFQESLPNTSLNPPSPSTPTDPPLPQTTSELPPPHEFQEIASVIVISLPMAAMPMRIPDFLNNLSTNTLPTYFLYSLLAAGYRIKRSSPDSQIVQQEAAYAETASKLLKQATTRSDPYYIWSCILLSVYYSGICKPFTSFEHVGNAINVAKLLKYHQLDLPTNKNLFRNLSGEQKEFRRRIWWSCYVSASSILSVSAIPKLIDNKDCFVNLPSNDFYWKYGGPIQNCSKQLKSLNVASLKVNNAIPLQKSFYFFSLKAHILSTTVSDFLTTRWNKKNKSDSETSNKIHSFITQLEQIKTQVNDVFQPSSTQAFSYSDTEALIINDHLKTLHSTQLLYTKALLNFIKVSLLQSELVFVDSRNVSPESIRSVKSELIQTALAQAGLFQWASDTIPIMLWESETATWIFTSAMALLNARLLKDHHLIDSINSSYTILVQSLRSTQKYYDFSHLYMQYLVYIITAIKNKNDSDLNLSSNPNSKFAISTQDFQPWIVPIYSSFQKFTCCNDSNFFGIKNSTNK</sequence>
<evidence type="ECO:0000313" key="10">
    <source>
        <dbReference type="Proteomes" id="UP000245591"/>
    </source>
</evidence>
<keyword evidence="5" id="KW-0539">Nucleus</keyword>
<gene>
    <name evidence="9" type="ORF">BB558_000133</name>
    <name evidence="8" type="ORF">BB558_003256</name>
</gene>
<evidence type="ECO:0000313" key="8">
    <source>
        <dbReference type="EMBL" id="PWA00691.1"/>
    </source>
</evidence>
<reference evidence="9 10" key="1">
    <citation type="journal article" date="2018" name="MBio">
        <title>Comparative Genomics Reveals the Core Gene Toolbox for the Fungus-Insect Symbiosis.</title>
        <authorList>
            <person name="Wang Y."/>
            <person name="Stata M."/>
            <person name="Wang W."/>
            <person name="Stajich J.E."/>
            <person name="White M.M."/>
            <person name="Moncalvo J.M."/>
        </authorList>
    </citation>
    <scope>NUCLEOTIDE SEQUENCE [LARGE SCALE GENOMIC DNA]</scope>
    <source>
        <strain evidence="9 10">AUS-126-30</strain>
    </source>
</reference>
<evidence type="ECO:0000256" key="1">
    <source>
        <dbReference type="ARBA" id="ARBA00004123"/>
    </source>
</evidence>
<dbReference type="AlphaFoldDB" id="A0A2U1JF27"/>
<feature type="compositionally biased region" description="Pro residues" evidence="6">
    <location>
        <begin position="51"/>
        <end position="71"/>
    </location>
</feature>
<feature type="region of interest" description="Disordered" evidence="6">
    <location>
        <begin position="40"/>
        <end position="71"/>
    </location>
</feature>
<dbReference type="Pfam" id="PF04082">
    <property type="entry name" value="Fungal_trans"/>
    <property type="match status" value="1"/>
</dbReference>
<keyword evidence="2" id="KW-0479">Metal-binding</keyword>
<dbReference type="GO" id="GO:0005634">
    <property type="term" value="C:nucleus"/>
    <property type="evidence" value="ECO:0007669"/>
    <property type="project" value="UniProtKB-SubCell"/>
</dbReference>
<evidence type="ECO:0000259" key="7">
    <source>
        <dbReference type="Pfam" id="PF04082"/>
    </source>
</evidence>
<keyword evidence="4" id="KW-0804">Transcription</keyword>
<dbReference type="PANTHER" id="PTHR47338:SF5">
    <property type="entry name" value="ZN(II)2CYS6 TRANSCRIPTION FACTOR (EUROFUNG)"/>
    <property type="match status" value="1"/>
</dbReference>
<dbReference type="GO" id="GO:0003677">
    <property type="term" value="F:DNA binding"/>
    <property type="evidence" value="ECO:0007669"/>
    <property type="project" value="InterPro"/>
</dbReference>
<organism evidence="9 10">
    <name type="scientific">Smittium angustum</name>
    <dbReference type="NCBI Taxonomy" id="133377"/>
    <lineage>
        <taxon>Eukaryota</taxon>
        <taxon>Fungi</taxon>
        <taxon>Fungi incertae sedis</taxon>
        <taxon>Zoopagomycota</taxon>
        <taxon>Kickxellomycotina</taxon>
        <taxon>Harpellomycetes</taxon>
        <taxon>Harpellales</taxon>
        <taxon>Legeriomycetaceae</taxon>
        <taxon>Smittium</taxon>
    </lineage>
</organism>
<dbReference type="GO" id="GO:0008270">
    <property type="term" value="F:zinc ion binding"/>
    <property type="evidence" value="ECO:0007669"/>
    <property type="project" value="InterPro"/>
</dbReference>
<keyword evidence="3" id="KW-0805">Transcription regulation</keyword>